<sequence length="105" mass="11599">MICLTRLNGEPFALNPDLIERVEAHPDTVISLTDGNVRFLVRESLPEVLAAIRDCRADVLATAYAMDRGTHPRPLVSVVTADDADVDPTEDGDHAVLPFPHREER</sequence>
<evidence type="ECO:0000256" key="1">
    <source>
        <dbReference type="SAM" id="MobiDB-lite"/>
    </source>
</evidence>
<dbReference type="PANTHER" id="PTHR39185:SF1">
    <property type="entry name" value="SWARMING MOTILITY PROTEIN SWRD"/>
    <property type="match status" value="1"/>
</dbReference>
<feature type="region of interest" description="Disordered" evidence="1">
    <location>
        <begin position="83"/>
        <end position="105"/>
    </location>
</feature>
<dbReference type="EMBL" id="JBAPLU010000002">
    <property type="protein sequence ID" value="MEI4270715.1"/>
    <property type="molecule type" value="Genomic_DNA"/>
</dbReference>
<proteinExistence type="predicted"/>
<dbReference type="PANTHER" id="PTHR39185">
    <property type="entry name" value="SWARMING MOTILITY PROTEIN SWRD"/>
    <property type="match status" value="1"/>
</dbReference>
<dbReference type="RefSeq" id="WP_336402857.1">
    <property type="nucleotide sequence ID" value="NZ_JBAPLU010000002.1"/>
</dbReference>
<dbReference type="InterPro" id="IPR009384">
    <property type="entry name" value="SwrD-like"/>
</dbReference>
<organism evidence="2 3">
    <name type="scientific">Klenkia sesuvii</name>
    <dbReference type="NCBI Taxonomy" id="3103137"/>
    <lineage>
        <taxon>Bacteria</taxon>
        <taxon>Bacillati</taxon>
        <taxon>Actinomycetota</taxon>
        <taxon>Actinomycetes</taxon>
        <taxon>Geodermatophilales</taxon>
        <taxon>Geodermatophilaceae</taxon>
        <taxon>Klenkia</taxon>
    </lineage>
</organism>
<keyword evidence="2" id="KW-0282">Flagellum</keyword>
<protein>
    <submittedName>
        <fullName evidence="2">Flagellar FlbD family protein</fullName>
    </submittedName>
</protein>
<comment type="caution">
    <text evidence="2">The sequence shown here is derived from an EMBL/GenBank/DDBJ whole genome shotgun (WGS) entry which is preliminary data.</text>
</comment>
<keyword evidence="2" id="KW-0969">Cilium</keyword>
<reference evidence="2 3" key="1">
    <citation type="submission" date="2024-03" db="EMBL/GenBank/DDBJ databases">
        <title>Draft genome sequence of Klenkia sp. LSe6-5.</title>
        <authorList>
            <person name="Duangmal K."/>
            <person name="Chantavorakit T."/>
        </authorList>
    </citation>
    <scope>NUCLEOTIDE SEQUENCE [LARGE SCALE GENOMIC DNA]</scope>
    <source>
        <strain evidence="2 3">LSe6-5</strain>
    </source>
</reference>
<evidence type="ECO:0000313" key="3">
    <source>
        <dbReference type="Proteomes" id="UP001361570"/>
    </source>
</evidence>
<evidence type="ECO:0000313" key="2">
    <source>
        <dbReference type="EMBL" id="MEI4270715.1"/>
    </source>
</evidence>
<dbReference type="Proteomes" id="UP001361570">
    <property type="component" value="Unassembled WGS sequence"/>
</dbReference>
<name>A0ABU8DPF6_9ACTN</name>
<keyword evidence="3" id="KW-1185">Reference proteome</keyword>
<dbReference type="Pfam" id="PF06289">
    <property type="entry name" value="FlbD"/>
    <property type="match status" value="1"/>
</dbReference>
<accession>A0ABU8DPF6</accession>
<keyword evidence="2" id="KW-0966">Cell projection</keyword>
<gene>
    <name evidence="2" type="ORF">TEK04_03165</name>
</gene>